<evidence type="ECO:0000313" key="13">
    <source>
        <dbReference type="EMBL" id="JAS16795.1"/>
    </source>
</evidence>
<dbReference type="AlphaFoldDB" id="A0A1B6CTY4"/>
<dbReference type="GO" id="GO:0005737">
    <property type="term" value="C:cytoplasm"/>
    <property type="evidence" value="ECO:0007669"/>
    <property type="project" value="UniProtKB-SubCell"/>
</dbReference>
<dbReference type="NCBIfam" id="TIGR00502">
    <property type="entry name" value="nagB"/>
    <property type="match status" value="1"/>
</dbReference>
<comment type="subunit">
    <text evidence="5 10">Homohexamer.</text>
</comment>
<dbReference type="GO" id="GO:0005975">
    <property type="term" value="P:carbohydrate metabolic process"/>
    <property type="evidence" value="ECO:0007669"/>
    <property type="project" value="InterPro"/>
</dbReference>
<sequence length="274" mass="31038">MRLVILETSNHVADWAARYVMKKISDFNPSAEKYFVLGLPTGGTPLGMYKKLIEFHKSGQISFKYVKTFNMDEYVDLARDHPESYHYYMWNNFFKHIDIDPKNVHILDGNAPNLQQECDQFEKEIKIAGGIHLFVGGIGPDGHIAFNEPGSSLVSRTRVKTLAQETLEANARFFDNDISKVPKQALTVGVGTVMDAEEVMILITGTHKAFALYKAIEEGVNHMWTVSAFQQHPHTIMLCDEDATQELRVKTVKYFKDVENIHSRISADSLPSPM</sequence>
<organism evidence="13">
    <name type="scientific">Clastoptera arizonana</name>
    <name type="common">Arizona spittle bug</name>
    <dbReference type="NCBI Taxonomy" id="38151"/>
    <lineage>
        <taxon>Eukaryota</taxon>
        <taxon>Metazoa</taxon>
        <taxon>Ecdysozoa</taxon>
        <taxon>Arthropoda</taxon>
        <taxon>Hexapoda</taxon>
        <taxon>Insecta</taxon>
        <taxon>Pterygota</taxon>
        <taxon>Neoptera</taxon>
        <taxon>Paraneoptera</taxon>
        <taxon>Hemiptera</taxon>
        <taxon>Auchenorrhyncha</taxon>
        <taxon>Cercopoidea</taxon>
        <taxon>Clastopteridae</taxon>
        <taxon>Clastoptera</taxon>
    </lineage>
</organism>
<protein>
    <recommendedName>
        <fullName evidence="10">Glucosamine-6-phosphate isomerase</fullName>
        <ecNumber evidence="10">3.5.99.6</ecNumber>
    </recommendedName>
    <alternativeName>
        <fullName evidence="10">Glucosamine-6-phosphate isomerase</fullName>
    </alternativeName>
</protein>
<evidence type="ECO:0000313" key="15">
    <source>
        <dbReference type="EMBL" id="JAS21197.1"/>
    </source>
</evidence>
<dbReference type="EC" id="3.5.99.6" evidence="10"/>
<dbReference type="GO" id="GO:0006043">
    <property type="term" value="P:glucosamine catabolic process"/>
    <property type="evidence" value="ECO:0007669"/>
    <property type="project" value="TreeGrafter"/>
</dbReference>
<dbReference type="InterPro" id="IPR006148">
    <property type="entry name" value="Glc/Gal-6P_isomerase"/>
</dbReference>
<dbReference type="EMBL" id="GEDC01010246">
    <property type="protein sequence ID" value="JAS27052.1"/>
    <property type="molecule type" value="Transcribed_RNA"/>
</dbReference>
<gene>
    <name evidence="13" type="ORF">g.16947</name>
    <name evidence="12" type="ORF">g.16948</name>
    <name evidence="17" type="ORF">g.16949</name>
    <name evidence="15" type="ORF">g.16950</name>
    <name evidence="14" type="ORF">g.16951</name>
    <name evidence="16" type="ORF">g.16952</name>
</gene>
<dbReference type="PROSITE" id="PS01161">
    <property type="entry name" value="GLC_GALNAC_ISOMERASE"/>
    <property type="match status" value="1"/>
</dbReference>
<dbReference type="GO" id="GO:0006046">
    <property type="term" value="P:N-acetylglucosamine catabolic process"/>
    <property type="evidence" value="ECO:0007669"/>
    <property type="project" value="TreeGrafter"/>
</dbReference>
<dbReference type="GO" id="GO:0042802">
    <property type="term" value="F:identical protein binding"/>
    <property type="evidence" value="ECO:0007669"/>
    <property type="project" value="TreeGrafter"/>
</dbReference>
<accession>A0A1B6CTY4</accession>
<evidence type="ECO:0000256" key="7">
    <source>
        <dbReference type="ARBA" id="ARBA00022801"/>
    </source>
</evidence>
<evidence type="ECO:0000313" key="16">
    <source>
        <dbReference type="EMBL" id="JAS22158.1"/>
    </source>
</evidence>
<dbReference type="EMBL" id="GEDC01016101">
    <property type="protein sequence ID" value="JAS21197.1"/>
    <property type="molecule type" value="Transcribed_RNA"/>
</dbReference>
<evidence type="ECO:0000256" key="8">
    <source>
        <dbReference type="ARBA" id="ARBA00023277"/>
    </source>
</evidence>
<dbReference type="EMBL" id="GEDC01024702">
    <property type="protein sequence ID" value="JAS12596.1"/>
    <property type="molecule type" value="Transcribed_RNA"/>
</dbReference>
<dbReference type="HAMAP" id="MF_01241">
    <property type="entry name" value="GlcN6P_deamin"/>
    <property type="match status" value="1"/>
</dbReference>
<dbReference type="EMBL" id="GEDC01015140">
    <property type="protein sequence ID" value="JAS22158.1"/>
    <property type="molecule type" value="Transcribed_RNA"/>
</dbReference>
<dbReference type="Gene3D" id="3.40.50.1360">
    <property type="match status" value="1"/>
</dbReference>
<keyword evidence="6 10" id="KW-0963">Cytoplasm</keyword>
<evidence type="ECO:0000256" key="4">
    <source>
        <dbReference type="ARBA" id="ARBA00005526"/>
    </source>
</evidence>
<comment type="catalytic activity">
    <reaction evidence="1 10">
        <text>alpha-D-glucosamine 6-phosphate + H2O = beta-D-fructose 6-phosphate + NH4(+)</text>
        <dbReference type="Rhea" id="RHEA:12172"/>
        <dbReference type="ChEBI" id="CHEBI:15377"/>
        <dbReference type="ChEBI" id="CHEBI:28938"/>
        <dbReference type="ChEBI" id="CHEBI:57634"/>
        <dbReference type="ChEBI" id="CHEBI:75989"/>
        <dbReference type="EC" id="3.5.99.6"/>
    </reaction>
</comment>
<dbReference type="PANTHER" id="PTHR11280">
    <property type="entry name" value="GLUCOSAMINE-6-PHOSPHATE ISOMERASE"/>
    <property type="match status" value="1"/>
</dbReference>
<dbReference type="InterPro" id="IPR018321">
    <property type="entry name" value="Glucosamine6P_isomerase_CS"/>
</dbReference>
<dbReference type="GO" id="GO:0019262">
    <property type="term" value="P:N-acetylneuraminate catabolic process"/>
    <property type="evidence" value="ECO:0007669"/>
    <property type="project" value="TreeGrafter"/>
</dbReference>
<dbReference type="InterPro" id="IPR004547">
    <property type="entry name" value="Glucosamine6P_isomerase"/>
</dbReference>
<name>A0A1B6CTY4_9HEMI</name>
<dbReference type="EMBL" id="GEDC01020503">
    <property type="protein sequence ID" value="JAS16795.1"/>
    <property type="molecule type" value="Transcribed_RNA"/>
</dbReference>
<evidence type="ECO:0000259" key="11">
    <source>
        <dbReference type="Pfam" id="PF01182"/>
    </source>
</evidence>
<proteinExistence type="inferred from homology"/>
<comment type="similarity">
    <text evidence="4 10">Belongs to the glucosamine/galactosamine-6-phosphate isomerase family.</text>
</comment>
<evidence type="ECO:0000313" key="14">
    <source>
        <dbReference type="EMBL" id="JAS19908.1"/>
    </source>
</evidence>
<evidence type="ECO:0000256" key="9">
    <source>
        <dbReference type="ARBA" id="ARBA00049961"/>
    </source>
</evidence>
<feature type="domain" description="Glucosamine/galactosamine-6-phosphate isomerase" evidence="11">
    <location>
        <begin position="8"/>
        <end position="231"/>
    </location>
</feature>
<comment type="subcellular location">
    <subcellularLocation>
        <location evidence="2 10">Cytoplasm</location>
    </subcellularLocation>
</comment>
<dbReference type="PANTHER" id="PTHR11280:SF5">
    <property type="entry name" value="GLUCOSAMINE-6-PHOSPHATE ISOMERASE"/>
    <property type="match status" value="1"/>
</dbReference>
<reference evidence="13" key="1">
    <citation type="submission" date="2015-12" db="EMBL/GenBank/DDBJ databases">
        <title>De novo transcriptome assembly of four potential Pierce s Disease insect vectors from Arizona vineyards.</title>
        <authorList>
            <person name="Tassone E.E."/>
        </authorList>
    </citation>
    <scope>NUCLEOTIDE SEQUENCE</scope>
</reference>
<evidence type="ECO:0000313" key="12">
    <source>
        <dbReference type="EMBL" id="JAS12596.1"/>
    </source>
</evidence>
<dbReference type="Pfam" id="PF01182">
    <property type="entry name" value="Glucosamine_iso"/>
    <property type="match status" value="1"/>
</dbReference>
<dbReference type="SUPFAM" id="SSF100950">
    <property type="entry name" value="NagB/RpiA/CoA transferase-like"/>
    <property type="match status" value="1"/>
</dbReference>
<evidence type="ECO:0000313" key="17">
    <source>
        <dbReference type="EMBL" id="JAS27052.1"/>
    </source>
</evidence>
<evidence type="ECO:0000256" key="3">
    <source>
        <dbReference type="ARBA" id="ARBA00004775"/>
    </source>
</evidence>
<dbReference type="GO" id="GO:0004342">
    <property type="term" value="F:glucosamine-6-phosphate deaminase activity"/>
    <property type="evidence" value="ECO:0007669"/>
    <property type="project" value="UniProtKB-UniRule"/>
</dbReference>
<evidence type="ECO:0000256" key="10">
    <source>
        <dbReference type="RuleBase" id="RU361197"/>
    </source>
</evidence>
<evidence type="ECO:0000256" key="2">
    <source>
        <dbReference type="ARBA" id="ARBA00004496"/>
    </source>
</evidence>
<evidence type="ECO:0000256" key="6">
    <source>
        <dbReference type="ARBA" id="ARBA00022490"/>
    </source>
</evidence>
<evidence type="ECO:0000256" key="5">
    <source>
        <dbReference type="ARBA" id="ARBA00011643"/>
    </source>
</evidence>
<dbReference type="EMBL" id="GEDC01017390">
    <property type="protein sequence ID" value="JAS19908.1"/>
    <property type="molecule type" value="Transcribed_RNA"/>
</dbReference>
<evidence type="ECO:0000256" key="1">
    <source>
        <dbReference type="ARBA" id="ARBA00000644"/>
    </source>
</evidence>
<dbReference type="FunFam" id="3.40.50.1360:FF:000004">
    <property type="entry name" value="Glucosamine-6-phosphate isomerase"/>
    <property type="match status" value="1"/>
</dbReference>
<keyword evidence="7 10" id="KW-0378">Hydrolase</keyword>
<keyword evidence="8 10" id="KW-0119">Carbohydrate metabolism</keyword>
<dbReference type="CDD" id="cd01399">
    <property type="entry name" value="GlcN6P_deaminase"/>
    <property type="match status" value="1"/>
</dbReference>
<comment type="pathway">
    <text evidence="3">Nucleotide-sugar biosynthesis; UDP-N-acetyl-alpha-D-glucosamine biosynthesis; alpha-D-glucosamine 6-phosphate from D-fructose 6-phosphate: step 1/1.</text>
</comment>
<dbReference type="InterPro" id="IPR037171">
    <property type="entry name" value="NagB/RpiA_transferase-like"/>
</dbReference>
<comment type="function">
    <text evidence="9">Catalyzes the reversible conversion of alpha-D-glucosamine 6-phosphate (GlcN-6P) into beta-D-fructose 6-phosphate (Fru-6P) and ammonium ion, a regulatory reaction step in de novo uridine diphosphate-N-acetyl-alpha-D-glucosamine (UDP-GlcNAc) biosynthesis via hexosamine pathway.</text>
</comment>